<dbReference type="Proteomes" id="UP000037755">
    <property type="component" value="Unassembled WGS sequence"/>
</dbReference>
<dbReference type="OrthoDB" id="676274at2"/>
<sequence>MSEFKELTVIVEKTGTGFSAYAKEVDGLITVGDSISELKENFNEVLEEYVEYQNEMKASSLKVDDFKLNYVIDLEQFFEYFTVINKSAFAEQYVNMNTSLFRQYTKGLASLSGDKLKKISQGLHKLADELSDLSLSS</sequence>
<reference evidence="1 2" key="1">
    <citation type="submission" date="2015-08" db="EMBL/GenBank/DDBJ databases">
        <title>Whole genome sequence of Flavobacterium akiainvivens IK-1T, from decaying Wikstroemia oahuensis, an endemic Hawaiian shrub.</title>
        <authorList>
            <person name="Wan X."/>
            <person name="Hou S."/>
            <person name="Saito J."/>
            <person name="Donachie S."/>
        </authorList>
    </citation>
    <scope>NUCLEOTIDE SEQUENCE [LARGE SCALE GENOMIC DNA]</scope>
    <source>
        <strain evidence="1 2">IK-1</strain>
    </source>
</reference>
<dbReference type="AlphaFoldDB" id="A0A0M9VHJ2"/>
<dbReference type="PATRIC" id="fig|1202724.3.peg.1224"/>
<name>A0A0M9VHJ2_9FLAO</name>
<dbReference type="SUPFAM" id="SSF143100">
    <property type="entry name" value="TTHA1013/TTHA0281-like"/>
    <property type="match status" value="1"/>
</dbReference>
<gene>
    <name evidence="1" type="ORF">AM493_05910</name>
</gene>
<dbReference type="RefSeq" id="WP_054406826.1">
    <property type="nucleotide sequence ID" value="NZ_FOYA01000003.1"/>
</dbReference>
<dbReference type="Gene3D" id="3.30.160.250">
    <property type="match status" value="1"/>
</dbReference>
<keyword evidence="2" id="KW-1185">Reference proteome</keyword>
<evidence type="ECO:0000313" key="2">
    <source>
        <dbReference type="Proteomes" id="UP000037755"/>
    </source>
</evidence>
<protein>
    <submittedName>
        <fullName evidence="1">Uncharacterized protein</fullName>
    </submittedName>
</protein>
<organism evidence="1 2">
    <name type="scientific">Flavobacterium akiainvivens</name>
    <dbReference type="NCBI Taxonomy" id="1202724"/>
    <lineage>
        <taxon>Bacteria</taxon>
        <taxon>Pseudomonadati</taxon>
        <taxon>Bacteroidota</taxon>
        <taxon>Flavobacteriia</taxon>
        <taxon>Flavobacteriales</taxon>
        <taxon>Flavobacteriaceae</taxon>
        <taxon>Flavobacterium</taxon>
    </lineage>
</organism>
<evidence type="ECO:0000313" key="1">
    <source>
        <dbReference type="EMBL" id="KOS05620.1"/>
    </source>
</evidence>
<comment type="caution">
    <text evidence="1">The sequence shown here is derived from an EMBL/GenBank/DDBJ whole genome shotgun (WGS) entry which is preliminary data.</text>
</comment>
<accession>A0A0M9VHJ2</accession>
<dbReference type="EMBL" id="LIYD01000005">
    <property type="protein sequence ID" value="KOS05620.1"/>
    <property type="molecule type" value="Genomic_DNA"/>
</dbReference>
<dbReference type="InterPro" id="IPR035069">
    <property type="entry name" value="TTHA1013/TTHA0281-like"/>
</dbReference>
<proteinExistence type="predicted"/>